<dbReference type="EMBL" id="DAAMRK010000007">
    <property type="protein sequence ID" value="HAC7868549.1"/>
    <property type="molecule type" value="Genomic_DNA"/>
</dbReference>
<sequence length="42" mass="4738">KKVEYPIAIVEGHKNATVSAFYDYLKGPQASAIFKRYGFTTK</sequence>
<dbReference type="SUPFAM" id="SSF53850">
    <property type="entry name" value="Periplasmic binding protein-like II"/>
    <property type="match status" value="1"/>
</dbReference>
<reference evidence="1" key="2">
    <citation type="submission" date="2018-07" db="EMBL/GenBank/DDBJ databases">
        <authorList>
            <consortium name="NCBI Pathogen Detection Project"/>
        </authorList>
    </citation>
    <scope>NUCLEOTIDE SEQUENCE</scope>
    <source>
        <strain evidence="1">Salmonella_Enteritidis_69-17</strain>
    </source>
</reference>
<evidence type="ECO:0000313" key="1">
    <source>
        <dbReference type="EMBL" id="HAC7868549.1"/>
    </source>
</evidence>
<proteinExistence type="predicted"/>
<accession>A0A704AIS7</accession>
<feature type="non-terminal residue" evidence="1">
    <location>
        <position position="1"/>
    </location>
</feature>
<organism evidence="1">
    <name type="scientific">Salmonella enterica</name>
    <name type="common">Salmonella choleraesuis</name>
    <dbReference type="NCBI Taxonomy" id="28901"/>
    <lineage>
        <taxon>Bacteria</taxon>
        <taxon>Pseudomonadati</taxon>
        <taxon>Pseudomonadota</taxon>
        <taxon>Gammaproteobacteria</taxon>
        <taxon>Enterobacterales</taxon>
        <taxon>Enterobacteriaceae</taxon>
        <taxon>Salmonella</taxon>
    </lineage>
</organism>
<dbReference type="Pfam" id="PF13531">
    <property type="entry name" value="SBP_bac_11"/>
    <property type="match status" value="1"/>
</dbReference>
<dbReference type="AlphaFoldDB" id="A0A704AIS7"/>
<dbReference type="Gene3D" id="3.40.190.10">
    <property type="entry name" value="Periplasmic binding protein-like II"/>
    <property type="match status" value="1"/>
</dbReference>
<protein>
    <submittedName>
        <fullName evidence="1">Molybdate ABC transporter substrate-binding protein</fullName>
    </submittedName>
</protein>
<name>A0A704AIS7_SALER</name>
<gene>
    <name evidence="1" type="primary">modA</name>
    <name evidence="1" type="ORF">G0E27_05220</name>
</gene>
<comment type="caution">
    <text evidence="1">The sequence shown here is derived from an EMBL/GenBank/DDBJ whole genome shotgun (WGS) entry which is preliminary data.</text>
</comment>
<reference evidence="1" key="1">
    <citation type="journal article" date="2018" name="Genome Biol.">
        <title>SKESA: strategic k-mer extension for scrupulous assemblies.</title>
        <authorList>
            <person name="Souvorov A."/>
            <person name="Agarwala R."/>
            <person name="Lipman D.J."/>
        </authorList>
    </citation>
    <scope>NUCLEOTIDE SEQUENCE</scope>
    <source>
        <strain evidence="1">Salmonella_Enteritidis_69-17</strain>
    </source>
</reference>